<evidence type="ECO:0000313" key="3">
    <source>
        <dbReference type="Proteomes" id="UP000751190"/>
    </source>
</evidence>
<dbReference type="Proteomes" id="UP000751190">
    <property type="component" value="Unassembled WGS sequence"/>
</dbReference>
<reference evidence="2" key="1">
    <citation type="submission" date="2021-05" db="EMBL/GenBank/DDBJ databases">
        <title>The genome of the haptophyte Pavlova lutheri (Diacronema luteri, Pavlovales) - a model for lipid biosynthesis in eukaryotic algae.</title>
        <authorList>
            <person name="Hulatt C.J."/>
            <person name="Posewitz M.C."/>
        </authorList>
    </citation>
    <scope>NUCLEOTIDE SEQUENCE</scope>
    <source>
        <strain evidence="2">NIVA-4/92</strain>
    </source>
</reference>
<protein>
    <recommendedName>
        <fullName evidence="1">DUF1279 domain-containing protein</fullName>
    </recommendedName>
</protein>
<name>A0A8J5XTT1_DIALT</name>
<dbReference type="InterPro" id="IPR045866">
    <property type="entry name" value="FAM210A/B-like"/>
</dbReference>
<dbReference type="Pfam" id="PF06916">
    <property type="entry name" value="FAM210A-B_dom"/>
    <property type="match status" value="1"/>
</dbReference>
<dbReference type="OMA" id="MMDWTNA"/>
<evidence type="ECO:0000259" key="1">
    <source>
        <dbReference type="Pfam" id="PF06916"/>
    </source>
</evidence>
<keyword evidence="3" id="KW-1185">Reference proteome</keyword>
<dbReference type="EMBL" id="JAGTXO010000005">
    <property type="protein sequence ID" value="KAG8467790.1"/>
    <property type="molecule type" value="Genomic_DNA"/>
</dbReference>
<comment type="caution">
    <text evidence="2">The sequence shown here is derived from an EMBL/GenBank/DDBJ whole genome shotgun (WGS) entry which is preliminary data.</text>
</comment>
<dbReference type="OrthoDB" id="426386at2759"/>
<dbReference type="GO" id="GO:0005739">
    <property type="term" value="C:mitochondrion"/>
    <property type="evidence" value="ECO:0007669"/>
    <property type="project" value="TreeGrafter"/>
</dbReference>
<sequence>MLCARLRQSACTAGLRALRRPAPRLAAVRQLSKAPVYPKTGAVAKLRWLVSEYGALGVCTHFGIYFTTLGGLFLGVDNGVFLAGDALTMLKWAGVDKLVDLDHLNPKASNFAVAWILAKFTEPLRLPVTLWLTPRIAAAVRRSGLR</sequence>
<dbReference type="PANTHER" id="PTHR21377:SF18">
    <property type="entry name" value="DUF1279 DOMAIN-CONTAINING PROTEIN"/>
    <property type="match status" value="1"/>
</dbReference>
<gene>
    <name evidence="2" type="ORF">KFE25_006842</name>
</gene>
<dbReference type="InterPro" id="IPR009688">
    <property type="entry name" value="FAM210A/B-like_dom"/>
</dbReference>
<organism evidence="2 3">
    <name type="scientific">Diacronema lutheri</name>
    <name type="common">Unicellular marine alga</name>
    <name type="synonym">Monochrysis lutheri</name>
    <dbReference type="NCBI Taxonomy" id="2081491"/>
    <lineage>
        <taxon>Eukaryota</taxon>
        <taxon>Haptista</taxon>
        <taxon>Haptophyta</taxon>
        <taxon>Pavlovophyceae</taxon>
        <taxon>Pavlovales</taxon>
        <taxon>Pavlovaceae</taxon>
        <taxon>Diacronema</taxon>
    </lineage>
</organism>
<dbReference type="AlphaFoldDB" id="A0A8J5XTT1"/>
<accession>A0A8J5XTT1</accession>
<feature type="domain" description="DUF1279" evidence="1">
    <location>
        <begin position="45"/>
        <end position="134"/>
    </location>
</feature>
<evidence type="ECO:0000313" key="2">
    <source>
        <dbReference type="EMBL" id="KAG8467790.1"/>
    </source>
</evidence>
<proteinExistence type="predicted"/>
<dbReference type="PANTHER" id="PTHR21377">
    <property type="entry name" value="PROTEIN FAM210B, MITOCHONDRIAL"/>
    <property type="match status" value="1"/>
</dbReference>